<name>A0ABY8J737_9BRAD</name>
<sequence length="74" mass="8266">MSSVRGLCRHRSGYSIQLCLRLGLKGVRQGLLYVFGLFLRQLLGEVAVFLQLRWSLELSIINHPVGASSPNDKP</sequence>
<dbReference type="RefSeq" id="WP_158074204.1">
    <property type="nucleotide sequence ID" value="NZ_CP121646.1"/>
</dbReference>
<dbReference type="EMBL" id="CP121646">
    <property type="protein sequence ID" value="WFU60446.1"/>
    <property type="molecule type" value="Genomic_DNA"/>
</dbReference>
<organism evidence="1 2">
    <name type="scientific">Bradyrhizobium brasilense</name>
    <dbReference type="NCBI Taxonomy" id="1419277"/>
    <lineage>
        <taxon>Bacteria</taxon>
        <taxon>Pseudomonadati</taxon>
        <taxon>Pseudomonadota</taxon>
        <taxon>Alphaproteobacteria</taxon>
        <taxon>Hyphomicrobiales</taxon>
        <taxon>Nitrobacteraceae</taxon>
        <taxon>Bradyrhizobium</taxon>
    </lineage>
</organism>
<evidence type="ECO:0000313" key="2">
    <source>
        <dbReference type="Proteomes" id="UP001221546"/>
    </source>
</evidence>
<evidence type="ECO:0008006" key="3">
    <source>
        <dbReference type="Google" id="ProtNLM"/>
    </source>
</evidence>
<reference evidence="1 2" key="1">
    <citation type="submission" date="2023-04" db="EMBL/GenBank/DDBJ databases">
        <title>Australian commercial rhizobial inoculants.</title>
        <authorList>
            <person name="Kohlmeier M.G."/>
            <person name="O'Hara G.W."/>
            <person name="Colombi E."/>
            <person name="Ramsay J.P."/>
            <person name="Terpolilli J."/>
        </authorList>
    </citation>
    <scope>NUCLEOTIDE SEQUENCE [LARGE SCALE GENOMIC DNA]</scope>
    <source>
        <strain evidence="1 2">CB627</strain>
    </source>
</reference>
<protein>
    <recommendedName>
        <fullName evidence="3">Transposase</fullName>
    </recommendedName>
</protein>
<accession>A0ABY8J737</accession>
<proteinExistence type="predicted"/>
<dbReference type="Proteomes" id="UP001221546">
    <property type="component" value="Chromosome"/>
</dbReference>
<keyword evidence="2" id="KW-1185">Reference proteome</keyword>
<evidence type="ECO:0000313" key="1">
    <source>
        <dbReference type="EMBL" id="WFU60446.1"/>
    </source>
</evidence>
<gene>
    <name evidence="1" type="ORF">QA636_23105</name>
</gene>